<sequence length="290" mass="33629">MVSDFNKIYTFMAIVKERSFSKASKVLGISQPAVTLQIKKLEEILQATLIMRKKNGIILTKEGEKFYKLCLKFEGSMFRFKEEANHIKDEKTPIVVATNALIGETILPIMLDQICEVVDSELDVKITDHSNLLSYLLDRRCDFCMMQERIYNDQLIFKKLLEYEIVLVSNLKTDSHIGVNDLSKHKFIKDKTKTFLSSYFDQFGIKYDEFDTIYNLDGSVATRCAMLHNKTREYYAFLPKFMIENDLENEELFLVNIDGIKIIRQLFIAGLSDSEDMLDRLGKINFNVIS</sequence>
<dbReference type="SUPFAM" id="SSF53850">
    <property type="entry name" value="Periplasmic binding protein-like II"/>
    <property type="match status" value="1"/>
</dbReference>
<gene>
    <name evidence="7" type="ORF">AAH17_00715</name>
    <name evidence="5" type="ORF">BVH53_05375</name>
    <name evidence="6" type="ORF">CX802_07600</name>
</gene>
<dbReference type="PANTHER" id="PTHR30126">
    <property type="entry name" value="HTH-TYPE TRANSCRIPTIONAL REGULATOR"/>
    <property type="match status" value="1"/>
</dbReference>
<protein>
    <submittedName>
        <fullName evidence="7">LysR family transcriptional regulator</fullName>
    </submittedName>
</protein>
<dbReference type="PROSITE" id="PS50931">
    <property type="entry name" value="HTH_LYSR"/>
    <property type="match status" value="1"/>
</dbReference>
<dbReference type="Gene3D" id="1.10.10.10">
    <property type="entry name" value="Winged helix-like DNA-binding domain superfamily/Winged helix DNA-binding domain"/>
    <property type="match status" value="1"/>
</dbReference>
<accession>A0A5L4IFV1</accession>
<dbReference type="PANTHER" id="PTHR30126:SF64">
    <property type="entry name" value="HTH-TYPE TRANSCRIPTIONAL REGULATOR CITR"/>
    <property type="match status" value="1"/>
</dbReference>
<dbReference type="InterPro" id="IPR000847">
    <property type="entry name" value="LysR_HTH_N"/>
</dbReference>
<keyword evidence="8" id="KW-1185">Reference proteome</keyword>
<evidence type="ECO:0000313" key="9">
    <source>
        <dbReference type="Proteomes" id="UP000557842"/>
    </source>
</evidence>
<dbReference type="EMBL" id="AABQDW010000008">
    <property type="protein sequence ID" value="EAI5408129.1"/>
    <property type="molecule type" value="Genomic_DNA"/>
</dbReference>
<dbReference type="InterPro" id="IPR036390">
    <property type="entry name" value="WH_DNA-bd_sf"/>
</dbReference>
<dbReference type="AlphaFoldDB" id="A0A5L4IFV1"/>
<dbReference type="GO" id="GO:0000976">
    <property type="term" value="F:transcription cis-regulatory region binding"/>
    <property type="evidence" value="ECO:0007669"/>
    <property type="project" value="TreeGrafter"/>
</dbReference>
<evidence type="ECO:0000313" key="5">
    <source>
        <dbReference type="EMBL" id="EAI5408129.1"/>
    </source>
</evidence>
<dbReference type="GeneID" id="61064557"/>
<dbReference type="InterPro" id="IPR036388">
    <property type="entry name" value="WH-like_DNA-bd_sf"/>
</dbReference>
<evidence type="ECO:0000256" key="1">
    <source>
        <dbReference type="ARBA" id="ARBA00009437"/>
    </source>
</evidence>
<dbReference type="Pfam" id="PF00126">
    <property type="entry name" value="HTH_1"/>
    <property type="match status" value="1"/>
</dbReference>
<dbReference type="PRINTS" id="PR00039">
    <property type="entry name" value="HTHLYSR"/>
</dbReference>
<organism evidence="7">
    <name type="scientific">Campylobacter fetus</name>
    <dbReference type="NCBI Taxonomy" id="196"/>
    <lineage>
        <taxon>Bacteria</taxon>
        <taxon>Pseudomonadati</taxon>
        <taxon>Campylobacterota</taxon>
        <taxon>Epsilonproteobacteria</taxon>
        <taxon>Campylobacterales</taxon>
        <taxon>Campylobacteraceae</taxon>
        <taxon>Campylobacter</taxon>
    </lineage>
</organism>
<dbReference type="EMBL" id="AACCXK010000001">
    <property type="protein sequence ID" value="EAK0452187.1"/>
    <property type="molecule type" value="Genomic_DNA"/>
</dbReference>
<evidence type="ECO:0000259" key="4">
    <source>
        <dbReference type="PROSITE" id="PS50931"/>
    </source>
</evidence>
<dbReference type="Proteomes" id="UP000557842">
    <property type="component" value="Unassembled WGS sequence"/>
</dbReference>
<evidence type="ECO:0000256" key="3">
    <source>
        <dbReference type="ARBA" id="ARBA00023163"/>
    </source>
</evidence>
<keyword evidence="3" id="KW-0804">Transcription</keyword>
<evidence type="ECO:0000256" key="2">
    <source>
        <dbReference type="ARBA" id="ARBA00023015"/>
    </source>
</evidence>
<dbReference type="GO" id="GO:0003700">
    <property type="term" value="F:DNA-binding transcription factor activity"/>
    <property type="evidence" value="ECO:0007669"/>
    <property type="project" value="InterPro"/>
</dbReference>
<dbReference type="SUPFAM" id="SSF46785">
    <property type="entry name" value="Winged helix' DNA-binding domain"/>
    <property type="match status" value="1"/>
</dbReference>
<feature type="domain" description="HTH lysR-type" evidence="4">
    <location>
        <begin position="1"/>
        <end position="60"/>
    </location>
</feature>
<comment type="caution">
    <text evidence="7">The sequence shown here is derived from an EMBL/GenBank/DDBJ whole genome shotgun (WGS) entry which is preliminary data.</text>
</comment>
<comment type="similarity">
    <text evidence="1">Belongs to the LysR transcriptional regulatory family.</text>
</comment>
<dbReference type="EMBL" id="AABTCC010000025">
    <property type="protein sequence ID" value="EAI8859687.1"/>
    <property type="molecule type" value="Genomic_DNA"/>
</dbReference>
<name>A0A5L4IFV1_CAMFE</name>
<dbReference type="Proteomes" id="UP000535509">
    <property type="component" value="Unassembled WGS sequence"/>
</dbReference>
<evidence type="ECO:0000313" key="6">
    <source>
        <dbReference type="EMBL" id="EAI8859687.1"/>
    </source>
</evidence>
<proteinExistence type="inferred from homology"/>
<evidence type="ECO:0000313" key="7">
    <source>
        <dbReference type="EMBL" id="EAK0452187.1"/>
    </source>
</evidence>
<keyword evidence="2" id="KW-0805">Transcription regulation</keyword>
<reference evidence="7 9" key="1">
    <citation type="submission" date="2018-05" db="EMBL/GenBank/DDBJ databases">
        <authorList>
            <consortium name="PulseNet: The National Subtyping Network for Foodborne Disease Surveillance"/>
            <person name="Tarr C.L."/>
            <person name="Trees E."/>
            <person name="Katz L.S."/>
            <person name="Carleton-Romer H.A."/>
            <person name="Stroika S."/>
            <person name="Kucerova Z."/>
            <person name="Roache K.F."/>
            <person name="Sabol A.L."/>
            <person name="Besser J."/>
            <person name="Gerner-Smidt P."/>
        </authorList>
    </citation>
    <scope>NUCLEOTIDE SEQUENCE</scope>
    <source>
        <strain evidence="7">2014D-0197</strain>
        <strain evidence="5 9">2016D-0221</strain>
        <strain evidence="6 8">PNUSAC001503</strain>
    </source>
</reference>
<evidence type="ECO:0000313" key="8">
    <source>
        <dbReference type="Proteomes" id="UP000535509"/>
    </source>
</evidence>
<dbReference type="RefSeq" id="WP_002849134.1">
    <property type="nucleotide sequence ID" value="NZ_AABUZP020000005.1"/>
</dbReference>